<dbReference type="Pfam" id="PF11022">
    <property type="entry name" value="ATP19"/>
    <property type="match status" value="1"/>
</dbReference>
<dbReference type="PaxDb" id="284590-Q6CNW8"/>
<dbReference type="HOGENOM" id="CLU_172736_2_0_1"/>
<reference evidence="5 6" key="1">
    <citation type="journal article" date="2004" name="Nature">
        <title>Genome evolution in yeasts.</title>
        <authorList>
            <consortium name="Genolevures"/>
            <person name="Dujon B."/>
            <person name="Sherman D."/>
            <person name="Fischer G."/>
            <person name="Durrens P."/>
            <person name="Casaregola S."/>
            <person name="Lafontaine I."/>
            <person name="de Montigny J."/>
            <person name="Marck C."/>
            <person name="Neuveglise C."/>
            <person name="Talla E."/>
            <person name="Goffard N."/>
            <person name="Frangeul L."/>
            <person name="Aigle M."/>
            <person name="Anthouard V."/>
            <person name="Babour A."/>
            <person name="Barbe V."/>
            <person name="Barnay S."/>
            <person name="Blanchin S."/>
            <person name="Beckerich J.M."/>
            <person name="Beyne E."/>
            <person name="Bleykasten C."/>
            <person name="Boisrame A."/>
            <person name="Boyer J."/>
            <person name="Cattolico L."/>
            <person name="Confanioleri F."/>
            <person name="de Daruvar A."/>
            <person name="Despons L."/>
            <person name="Fabre E."/>
            <person name="Fairhead C."/>
            <person name="Ferry-Dumazet H."/>
            <person name="Groppi A."/>
            <person name="Hantraye F."/>
            <person name="Hennequin C."/>
            <person name="Jauniaux N."/>
            <person name="Joyet P."/>
            <person name="Kachouri R."/>
            <person name="Kerrest A."/>
            <person name="Koszul R."/>
            <person name="Lemaire M."/>
            <person name="Lesur I."/>
            <person name="Ma L."/>
            <person name="Muller H."/>
            <person name="Nicaud J.M."/>
            <person name="Nikolski M."/>
            <person name="Oztas S."/>
            <person name="Ozier-Kalogeropoulos O."/>
            <person name="Pellenz S."/>
            <person name="Potier S."/>
            <person name="Richard G.F."/>
            <person name="Straub M.L."/>
            <person name="Suleau A."/>
            <person name="Swennene D."/>
            <person name="Tekaia F."/>
            <person name="Wesolowski-Louvel M."/>
            <person name="Westhof E."/>
            <person name="Wirth B."/>
            <person name="Zeniou-Meyer M."/>
            <person name="Zivanovic I."/>
            <person name="Bolotin-Fukuhara M."/>
            <person name="Thierry A."/>
            <person name="Bouchier C."/>
            <person name="Caudron B."/>
            <person name="Scarpelli C."/>
            <person name="Gaillardin C."/>
            <person name="Weissenbach J."/>
            <person name="Wincker P."/>
            <person name="Souciet J.L."/>
        </authorList>
    </citation>
    <scope>NUCLEOTIDE SEQUENCE [LARGE SCALE GENOMIC DNA]</scope>
    <source>
        <strain evidence="6">ATCC 8585 / CBS 2359 / DSM 70799 / NBRC 1267 / NRRL Y-1140 / WM37</strain>
    </source>
</reference>
<dbReference type="Proteomes" id="UP000000598">
    <property type="component" value="Chromosome E"/>
</dbReference>
<protein>
    <submittedName>
        <fullName evidence="5">KLLA0E09329p</fullName>
    </submittedName>
</protein>
<evidence type="ECO:0000256" key="4">
    <source>
        <dbReference type="SAM" id="Phobius"/>
    </source>
</evidence>
<evidence type="ECO:0000313" key="5">
    <source>
        <dbReference type="EMBL" id="CAG99458.1"/>
    </source>
</evidence>
<dbReference type="PANTHER" id="PTHR28074:SF1">
    <property type="entry name" value="ATP SYNTHASE SUBUNIT K, MITOCHONDRIAL"/>
    <property type="match status" value="1"/>
</dbReference>
<dbReference type="eggNOG" id="ENOG502SE1Z">
    <property type="taxonomic scope" value="Eukaryota"/>
</dbReference>
<keyword evidence="4" id="KW-0812">Transmembrane</keyword>
<dbReference type="STRING" id="284590.Q6CNW8"/>
<dbReference type="OMA" id="YTIFGKQ"/>
<evidence type="ECO:0000313" key="6">
    <source>
        <dbReference type="Proteomes" id="UP000000598"/>
    </source>
</evidence>
<accession>Q6CNW8</accession>
<proteinExistence type="predicted"/>
<dbReference type="KEGG" id="kla:KLLA0_E09329g"/>
<evidence type="ECO:0000256" key="1">
    <source>
        <dbReference type="ARBA" id="ARBA00004325"/>
    </source>
</evidence>
<dbReference type="EMBL" id="CR382125">
    <property type="protein sequence ID" value="CAG99458.1"/>
    <property type="molecule type" value="Genomic_DNA"/>
</dbReference>
<organism evidence="5 6">
    <name type="scientific">Kluyveromyces lactis (strain ATCC 8585 / CBS 2359 / DSM 70799 / NBRC 1267 / NRRL Y-1140 / WM37)</name>
    <name type="common">Yeast</name>
    <name type="synonym">Candida sphaerica</name>
    <dbReference type="NCBI Taxonomy" id="284590"/>
    <lineage>
        <taxon>Eukaryota</taxon>
        <taxon>Fungi</taxon>
        <taxon>Dikarya</taxon>
        <taxon>Ascomycota</taxon>
        <taxon>Saccharomycotina</taxon>
        <taxon>Saccharomycetes</taxon>
        <taxon>Saccharomycetales</taxon>
        <taxon>Saccharomycetaceae</taxon>
        <taxon>Kluyveromyces</taxon>
    </lineage>
</organism>
<gene>
    <name evidence="5" type="ORF">KLLA0_E09329g</name>
</gene>
<dbReference type="GO" id="GO:0015986">
    <property type="term" value="P:proton motive force-driven ATP synthesis"/>
    <property type="evidence" value="ECO:0007669"/>
    <property type="project" value="TreeGrafter"/>
</dbReference>
<dbReference type="FunCoup" id="Q6CNW8">
    <property type="interactions" value="65"/>
</dbReference>
<keyword evidence="4" id="KW-1133">Transmembrane helix</keyword>
<comment type="subcellular location">
    <subcellularLocation>
        <location evidence="1">Mitochondrion membrane</location>
    </subcellularLocation>
</comment>
<evidence type="ECO:0000256" key="3">
    <source>
        <dbReference type="ARBA" id="ARBA00023136"/>
    </source>
</evidence>
<dbReference type="PANTHER" id="PTHR28074">
    <property type="entry name" value="ATP SYNTHASE SUBUNIT K, MITOCHONDRIAL"/>
    <property type="match status" value="1"/>
</dbReference>
<keyword evidence="6" id="KW-1185">Reference proteome</keyword>
<sequence>MGAAYKIFGMTVQPHILAIATLGSVFGGAAYAMSGSKDAEKAKPAVATPAAPAAGGSDEFDVEKLLGDFLKEESK</sequence>
<evidence type="ECO:0000256" key="2">
    <source>
        <dbReference type="ARBA" id="ARBA00023128"/>
    </source>
</evidence>
<feature type="transmembrane region" description="Helical" evidence="4">
    <location>
        <begin position="12"/>
        <end position="33"/>
    </location>
</feature>
<dbReference type="InterPro" id="IPR021278">
    <property type="entry name" value="ATP19"/>
</dbReference>
<dbReference type="GO" id="GO:0031966">
    <property type="term" value="C:mitochondrial membrane"/>
    <property type="evidence" value="ECO:0007669"/>
    <property type="project" value="UniProtKB-SubCell"/>
</dbReference>
<keyword evidence="2" id="KW-0496">Mitochondrion</keyword>
<name>Q6CNW8_KLULA</name>
<keyword evidence="3 4" id="KW-0472">Membrane</keyword>
<dbReference type="InParanoid" id="Q6CNW8"/>
<dbReference type="AlphaFoldDB" id="Q6CNW8"/>